<evidence type="ECO:0000256" key="1">
    <source>
        <dbReference type="SAM" id="MobiDB-lite"/>
    </source>
</evidence>
<accession>A0A8K0PHH4</accession>
<gene>
    <name evidence="4" type="ORF">KVT40_001665</name>
</gene>
<sequence length="608" mass="64231">MLVRWSFLVPFAYAQVSSATDLGGEPRSISNQSTSSVSSSVDKTSLQEEISPICNCHHDWRPQILEWSRPETDTFTVATVTNVYNEAGVRIWHTLSLVEPSNIWSGYDTYLNETDTGTTPFITASDGRKVAEYRHQSTIVTLTFPEERYFSSTVFQYQRVATVWSGNVPSCSWYPAMTLTLATTLSQTLATPYAYIRPEYKDPLGHEYNLVMRPWGGTEEVYNPARFLWPDNEVFSSCEWYPVSDDRPPADTTVGGPQTLTTARLLTVTSNFIAKGSLTIPVLDPDPTIVGLALGVVPSDPRPLDTGTQARPGPAIVTGPTRTALPGESTADPLLVPLSTHGSGGKIPPSFPENDESSSDCTLGDIHVDKQPASPSHSDGNNAVSNLELSPTRSLQRSVVIGSATYSVSLTDHVFGPRMTPMAIGNTIYVGTGSQVTGVVFTTNAVGAKVLIADGTITTVLPTSTGTITFGGAAYSMGSIPVLIGPEGQVLRMGETWHAGSGAGRTTMVLTSDAVGQAIVVVKDINGTSTMRLAAPTLFGVAGAIMRGIDGGLNGVTGTRISSGLKSKVSAPGGRPAPFTGDGVGVLQSGISVNALCVAGLLLVLIAL</sequence>
<evidence type="ECO:0000256" key="3">
    <source>
        <dbReference type="SAM" id="SignalP"/>
    </source>
</evidence>
<feature type="compositionally biased region" description="Polar residues" evidence="1">
    <location>
        <begin position="373"/>
        <end position="386"/>
    </location>
</feature>
<comment type="caution">
    <text evidence="4">The sequence shown here is derived from an EMBL/GenBank/DDBJ whole genome shotgun (WGS) entry which is preliminary data.</text>
</comment>
<feature type="region of interest" description="Disordered" evidence="1">
    <location>
        <begin position="301"/>
        <end position="328"/>
    </location>
</feature>
<name>A0A8K0PHH4_9PEZI</name>
<keyword evidence="2" id="KW-0472">Membrane</keyword>
<feature type="region of interest" description="Disordered" evidence="1">
    <location>
        <begin position="341"/>
        <end position="386"/>
    </location>
</feature>
<dbReference type="AlphaFoldDB" id="A0A8K0PHH4"/>
<keyword evidence="5" id="KW-1185">Reference proteome</keyword>
<dbReference type="OrthoDB" id="10324068at2759"/>
<evidence type="ECO:0000313" key="5">
    <source>
        <dbReference type="Proteomes" id="UP000809789"/>
    </source>
</evidence>
<reference evidence="4" key="1">
    <citation type="submission" date="2021-07" db="EMBL/GenBank/DDBJ databases">
        <title>Elsinoe batatas strain:CRI-CJ2 Genome sequencing and assembly.</title>
        <authorList>
            <person name="Huang L."/>
        </authorList>
    </citation>
    <scope>NUCLEOTIDE SEQUENCE</scope>
    <source>
        <strain evidence="4">CRI-CJ2</strain>
    </source>
</reference>
<feature type="compositionally biased region" description="Low complexity" evidence="1">
    <location>
        <begin position="28"/>
        <end position="41"/>
    </location>
</feature>
<proteinExistence type="predicted"/>
<feature type="transmembrane region" description="Helical" evidence="2">
    <location>
        <begin position="586"/>
        <end position="607"/>
    </location>
</feature>
<feature type="chain" id="PRO_5035470409" evidence="3">
    <location>
        <begin position="20"/>
        <end position="608"/>
    </location>
</feature>
<protein>
    <submittedName>
        <fullName evidence="4">Uncharacterized protein</fullName>
    </submittedName>
</protein>
<dbReference type="Proteomes" id="UP000809789">
    <property type="component" value="Unassembled WGS sequence"/>
</dbReference>
<evidence type="ECO:0000256" key="2">
    <source>
        <dbReference type="SAM" id="Phobius"/>
    </source>
</evidence>
<keyword evidence="2" id="KW-0812">Transmembrane</keyword>
<evidence type="ECO:0000313" key="4">
    <source>
        <dbReference type="EMBL" id="KAG8630046.1"/>
    </source>
</evidence>
<feature type="signal peptide" evidence="3">
    <location>
        <begin position="1"/>
        <end position="19"/>
    </location>
</feature>
<keyword evidence="3" id="KW-0732">Signal</keyword>
<feature type="region of interest" description="Disordered" evidence="1">
    <location>
        <begin position="21"/>
        <end position="41"/>
    </location>
</feature>
<organism evidence="4 5">
    <name type="scientific">Elsinoe batatas</name>
    <dbReference type="NCBI Taxonomy" id="2601811"/>
    <lineage>
        <taxon>Eukaryota</taxon>
        <taxon>Fungi</taxon>
        <taxon>Dikarya</taxon>
        <taxon>Ascomycota</taxon>
        <taxon>Pezizomycotina</taxon>
        <taxon>Dothideomycetes</taxon>
        <taxon>Dothideomycetidae</taxon>
        <taxon>Myriangiales</taxon>
        <taxon>Elsinoaceae</taxon>
        <taxon>Elsinoe</taxon>
    </lineage>
</organism>
<dbReference type="EMBL" id="JAESVG020000002">
    <property type="protein sequence ID" value="KAG8630046.1"/>
    <property type="molecule type" value="Genomic_DNA"/>
</dbReference>
<keyword evidence="2" id="KW-1133">Transmembrane helix</keyword>